<dbReference type="AlphaFoldDB" id="A0A512L694"/>
<dbReference type="OrthoDB" id="10006151at2"/>
<feature type="compositionally biased region" description="Basic residues" evidence="1">
    <location>
        <begin position="129"/>
        <end position="139"/>
    </location>
</feature>
<feature type="compositionally biased region" description="Low complexity" evidence="1">
    <location>
        <begin position="46"/>
        <end position="78"/>
    </location>
</feature>
<feature type="region of interest" description="Disordered" evidence="1">
    <location>
        <begin position="38"/>
        <end position="145"/>
    </location>
</feature>
<feature type="signal peptide" evidence="2">
    <location>
        <begin position="1"/>
        <end position="32"/>
    </location>
</feature>
<dbReference type="EMBL" id="BKAD01000010">
    <property type="protein sequence ID" value="GEP30003.1"/>
    <property type="molecule type" value="Genomic_DNA"/>
</dbReference>
<comment type="caution">
    <text evidence="3">The sequence shown here is derived from an EMBL/GenBank/DDBJ whole genome shotgun (WGS) entry which is preliminary data.</text>
</comment>
<evidence type="ECO:0000256" key="2">
    <source>
        <dbReference type="SAM" id="SignalP"/>
    </source>
</evidence>
<feature type="compositionally biased region" description="Polar residues" evidence="1">
    <location>
        <begin position="83"/>
        <end position="93"/>
    </location>
</feature>
<evidence type="ECO:0008006" key="5">
    <source>
        <dbReference type="Google" id="ProtNLM"/>
    </source>
</evidence>
<accession>A0A512L694</accession>
<organism evidence="3 4">
    <name type="scientific">Sulfuriferula plumbiphila</name>
    <dbReference type="NCBI Taxonomy" id="171865"/>
    <lineage>
        <taxon>Bacteria</taxon>
        <taxon>Pseudomonadati</taxon>
        <taxon>Pseudomonadota</taxon>
        <taxon>Betaproteobacteria</taxon>
        <taxon>Nitrosomonadales</taxon>
        <taxon>Sulfuricellaceae</taxon>
        <taxon>Sulfuriferula</taxon>
    </lineage>
</organism>
<dbReference type="Proteomes" id="UP000321337">
    <property type="component" value="Unassembled WGS sequence"/>
</dbReference>
<gene>
    <name evidence="3" type="ORF">TPL01_11410</name>
</gene>
<protein>
    <recommendedName>
        <fullName evidence="5">Late embryogenesis abundant protein</fullName>
    </recommendedName>
</protein>
<keyword evidence="4" id="KW-1185">Reference proteome</keyword>
<proteinExistence type="predicted"/>
<feature type="compositionally biased region" description="Basic and acidic residues" evidence="1">
    <location>
        <begin position="99"/>
        <end position="118"/>
    </location>
</feature>
<reference evidence="3 4" key="1">
    <citation type="submission" date="2019-07" db="EMBL/GenBank/DDBJ databases">
        <title>Whole genome shotgun sequence of Thiobacillus plumbophilus NBRC 107929.</title>
        <authorList>
            <person name="Hosoyama A."/>
            <person name="Uohara A."/>
            <person name="Ohji S."/>
            <person name="Ichikawa N."/>
        </authorList>
    </citation>
    <scope>NUCLEOTIDE SEQUENCE [LARGE SCALE GENOMIC DNA]</scope>
    <source>
        <strain evidence="3 4">NBRC 107929</strain>
    </source>
</reference>
<evidence type="ECO:0000313" key="4">
    <source>
        <dbReference type="Proteomes" id="UP000321337"/>
    </source>
</evidence>
<feature type="chain" id="PRO_5021804722" description="Late embryogenesis abundant protein" evidence="2">
    <location>
        <begin position="33"/>
        <end position="145"/>
    </location>
</feature>
<name>A0A512L694_9PROT</name>
<keyword evidence="2" id="KW-0732">Signal</keyword>
<evidence type="ECO:0000256" key="1">
    <source>
        <dbReference type="SAM" id="MobiDB-lite"/>
    </source>
</evidence>
<dbReference type="RefSeq" id="WP_147071655.1">
    <property type="nucleotide sequence ID" value="NZ_AP021884.1"/>
</dbReference>
<sequence length="145" mass="14424">MMTNQNSLTKKKLFCSLLSSAAVFTVAGSASAAGLGAGAGPGAHVGAGSRANAGMEAAPAAGAHAEGAAGVNANGLAGDRMSTEGSANQNSQVLPEATRGSERAHERINPMASEHEQATDAEATSRQSVKAHHKGKSTAKGKMQQ</sequence>
<evidence type="ECO:0000313" key="3">
    <source>
        <dbReference type="EMBL" id="GEP30003.1"/>
    </source>
</evidence>